<feature type="region of interest" description="Disordered" evidence="6">
    <location>
        <begin position="162"/>
        <end position="191"/>
    </location>
</feature>
<dbReference type="GO" id="GO:0003677">
    <property type="term" value="F:DNA binding"/>
    <property type="evidence" value="ECO:0007669"/>
    <property type="project" value="UniProtKB-KW"/>
</dbReference>
<evidence type="ECO:0000313" key="8">
    <source>
        <dbReference type="EMBL" id="CRL30294.1"/>
    </source>
</evidence>
<dbReference type="CDD" id="cd00067">
    <property type="entry name" value="GAL4"/>
    <property type="match status" value="1"/>
</dbReference>
<feature type="domain" description="Zn(2)-C6 fungal-type" evidence="7">
    <location>
        <begin position="25"/>
        <end position="56"/>
    </location>
</feature>
<evidence type="ECO:0000256" key="6">
    <source>
        <dbReference type="SAM" id="MobiDB-lite"/>
    </source>
</evidence>
<feature type="compositionally biased region" description="Polar residues" evidence="6">
    <location>
        <begin position="112"/>
        <end position="121"/>
    </location>
</feature>
<keyword evidence="5" id="KW-0539">Nucleus</keyword>
<dbReference type="SMART" id="SM00906">
    <property type="entry name" value="Fungal_trans"/>
    <property type="match status" value="1"/>
</dbReference>
<keyword evidence="1" id="KW-0479">Metal-binding</keyword>
<keyword evidence="3" id="KW-0238">DNA-binding</keyword>
<keyword evidence="4" id="KW-0804">Transcription</keyword>
<dbReference type="EMBL" id="HG793181">
    <property type="protein sequence ID" value="CRL30294.1"/>
    <property type="molecule type" value="Genomic_DNA"/>
</dbReference>
<sequence>MLKKLPIRRLENVRNENRRTRTARACETCRQRKWKCDGNRPMCAQCTALGLVRCVYPELKTVRERMQLQSAELKNASYEEFLREISLGAEASLARRIAHFLEDPSIAENDKNPSSALSSSVFRPLNDTDSVGEDLNRSEQSLAAGYMGKNSDVTWMRQLEGGLSRQERHTTSSEETGQYLLPNEPSTASMSYHLNHDDPHGPEASDAFARPTKELADHLFHVFLKEVHTVLPVIREDLFIEQYQRFYSKSSKPPGKKWLAVFNMVLAIGSRFCRASPQDGQDVGDEQIFLSRAKILNYSEVYGDLQQVQAETLTAFYLLSSSQINRSWKTIGIATRSAIALGLNLESSSTKLNSKAKEARKRLWWSIFYLEHILTTMTGRVSCLGDGSCSVSPMSPLESVECAVSDAHQPGHARLAPDDVFYWTIHQHHEQIEAQQRRLKHVAPSPSLYLFYLLDLSLMMHAITSRMYSTDLFQEGLSQPLRQINLYNTMMDRWVSGLHGSMAFEDDQGNLFSGNMSRYQVSLALHYYSSRIVLNRPCLMGPTMDRKCGIFLAQPQFGNDITSACRASLSLLSVLPDQPDARWPYDISPWWTVVHHVMQATSVLLMYISVDYSRILPRKKKPFKPKESIITAPESIEVVIATIKKALSWLCCLGKADEAARRAFQLCNSYYHHIAAERGLNLDGMFSIKDSFPLSSWQQGRGSKEASSSASRSQNQDSEGLYFPVLSWTPGLGYDIEGDGTPSQDTKELRIPLDILQNPFAGLDIDVDMTDFIAQRPIQFEDSIDSIG</sequence>
<dbReference type="AlphaFoldDB" id="A0A0G4PVU4"/>
<protein>
    <submittedName>
        <fullName evidence="8">Fungal transcriptional regulatory protein, N-terminal</fullName>
    </submittedName>
</protein>
<keyword evidence="2" id="KW-0805">Transcription regulation</keyword>
<dbReference type="PROSITE" id="PS00463">
    <property type="entry name" value="ZN2_CY6_FUNGAL_1"/>
    <property type="match status" value="1"/>
</dbReference>
<dbReference type="PROSITE" id="PS50048">
    <property type="entry name" value="ZN2_CY6_FUNGAL_2"/>
    <property type="match status" value="1"/>
</dbReference>
<evidence type="ECO:0000313" key="9">
    <source>
        <dbReference type="Proteomes" id="UP000053732"/>
    </source>
</evidence>
<evidence type="ECO:0000256" key="4">
    <source>
        <dbReference type="ARBA" id="ARBA00023163"/>
    </source>
</evidence>
<dbReference type="SMART" id="SM00066">
    <property type="entry name" value="GAL4"/>
    <property type="match status" value="1"/>
</dbReference>
<evidence type="ECO:0000259" key="7">
    <source>
        <dbReference type="PROSITE" id="PS50048"/>
    </source>
</evidence>
<dbReference type="InterPro" id="IPR036864">
    <property type="entry name" value="Zn2-C6_fun-type_DNA-bd_sf"/>
</dbReference>
<dbReference type="GO" id="GO:0006351">
    <property type="term" value="P:DNA-templated transcription"/>
    <property type="evidence" value="ECO:0007669"/>
    <property type="project" value="InterPro"/>
</dbReference>
<dbReference type="Pfam" id="PF04082">
    <property type="entry name" value="Fungal_trans"/>
    <property type="match status" value="1"/>
</dbReference>
<dbReference type="SUPFAM" id="SSF57701">
    <property type="entry name" value="Zn2/Cys6 DNA-binding domain"/>
    <property type="match status" value="1"/>
</dbReference>
<dbReference type="Pfam" id="PF00172">
    <property type="entry name" value="Zn_clus"/>
    <property type="match status" value="1"/>
</dbReference>
<keyword evidence="9" id="KW-1185">Reference proteome</keyword>
<proteinExistence type="predicted"/>
<dbReference type="GO" id="GO:0000981">
    <property type="term" value="F:DNA-binding transcription factor activity, RNA polymerase II-specific"/>
    <property type="evidence" value="ECO:0007669"/>
    <property type="project" value="InterPro"/>
</dbReference>
<dbReference type="InterPro" id="IPR001138">
    <property type="entry name" value="Zn2Cys6_DnaBD"/>
</dbReference>
<evidence type="ECO:0000256" key="2">
    <source>
        <dbReference type="ARBA" id="ARBA00023015"/>
    </source>
</evidence>
<dbReference type="Proteomes" id="UP000053732">
    <property type="component" value="Unassembled WGS sequence"/>
</dbReference>
<evidence type="ECO:0000256" key="1">
    <source>
        <dbReference type="ARBA" id="ARBA00022723"/>
    </source>
</evidence>
<reference evidence="8 9" key="1">
    <citation type="journal article" date="2014" name="Nat. Commun.">
        <title>Multiple recent horizontal transfers of a large genomic region in cheese making fungi.</title>
        <authorList>
            <person name="Cheeseman K."/>
            <person name="Ropars J."/>
            <person name="Renault P."/>
            <person name="Dupont J."/>
            <person name="Gouzy J."/>
            <person name="Branca A."/>
            <person name="Abraham A.L."/>
            <person name="Ceppi M."/>
            <person name="Conseiller E."/>
            <person name="Debuchy R."/>
            <person name="Malagnac F."/>
            <person name="Goarin A."/>
            <person name="Silar P."/>
            <person name="Lacoste S."/>
            <person name="Sallet E."/>
            <person name="Bensimon A."/>
            <person name="Giraud T."/>
            <person name="Brygoo Y."/>
        </authorList>
    </citation>
    <scope>NUCLEOTIDE SEQUENCE [LARGE SCALE GENOMIC DNA]</scope>
    <source>
        <strain evidence="9">FM 013</strain>
    </source>
</reference>
<name>A0A0G4PVU4_PENC3</name>
<feature type="compositionally biased region" description="Low complexity" evidence="6">
    <location>
        <begin position="705"/>
        <end position="717"/>
    </location>
</feature>
<dbReference type="GO" id="GO:0008270">
    <property type="term" value="F:zinc ion binding"/>
    <property type="evidence" value="ECO:0007669"/>
    <property type="project" value="InterPro"/>
</dbReference>
<evidence type="ECO:0000256" key="3">
    <source>
        <dbReference type="ARBA" id="ARBA00023125"/>
    </source>
</evidence>
<evidence type="ECO:0000256" key="5">
    <source>
        <dbReference type="ARBA" id="ARBA00023242"/>
    </source>
</evidence>
<dbReference type="Gene3D" id="4.10.240.10">
    <property type="entry name" value="Zn(2)-C6 fungal-type DNA-binding domain"/>
    <property type="match status" value="1"/>
</dbReference>
<dbReference type="PANTHER" id="PTHR47654:SF5">
    <property type="entry name" value="TRANSCRIPTION FACTOR DOMAIN-CONTAINING PROTEIN"/>
    <property type="match status" value="1"/>
</dbReference>
<dbReference type="CDD" id="cd12148">
    <property type="entry name" value="fungal_TF_MHR"/>
    <property type="match status" value="1"/>
</dbReference>
<organism evidence="8 9">
    <name type="scientific">Penicillium camemberti (strain FM 013)</name>
    <dbReference type="NCBI Taxonomy" id="1429867"/>
    <lineage>
        <taxon>Eukaryota</taxon>
        <taxon>Fungi</taxon>
        <taxon>Dikarya</taxon>
        <taxon>Ascomycota</taxon>
        <taxon>Pezizomycotina</taxon>
        <taxon>Eurotiomycetes</taxon>
        <taxon>Eurotiomycetidae</taxon>
        <taxon>Eurotiales</taxon>
        <taxon>Aspergillaceae</taxon>
        <taxon>Penicillium</taxon>
    </lineage>
</organism>
<gene>
    <name evidence="8" type="ORF">PCAMFM013_S048g000006</name>
</gene>
<dbReference type="InterPro" id="IPR053230">
    <property type="entry name" value="Trans_reg_galc"/>
</dbReference>
<dbReference type="PANTHER" id="PTHR47654">
    <property type="entry name" value="ZN(II)2CYS6 TRANSCRIPTION FACTOR (EUROFUNG)-RELATED"/>
    <property type="match status" value="1"/>
</dbReference>
<feature type="region of interest" description="Disordered" evidence="6">
    <location>
        <begin position="695"/>
        <end position="717"/>
    </location>
</feature>
<accession>A0A0G4PVU4</accession>
<feature type="region of interest" description="Disordered" evidence="6">
    <location>
        <begin position="106"/>
        <end position="134"/>
    </location>
</feature>
<dbReference type="InterPro" id="IPR007219">
    <property type="entry name" value="XnlR_reg_dom"/>
</dbReference>